<dbReference type="KEGG" id="pez:HWQ56_26990"/>
<dbReference type="EMBL" id="CP056030">
    <property type="protein sequence ID" value="QKZ07230.1"/>
    <property type="molecule type" value="Genomic_DNA"/>
</dbReference>
<name>A0A7D5HGQ0_9PSED</name>
<dbReference type="GO" id="GO:0005975">
    <property type="term" value="P:carbohydrate metabolic process"/>
    <property type="evidence" value="ECO:0007669"/>
    <property type="project" value="InterPro"/>
</dbReference>
<gene>
    <name evidence="3" type="ORF">HWQ56_26990</name>
</gene>
<dbReference type="NCBIfam" id="TIGR03134">
    <property type="entry name" value="malonate_gamma"/>
    <property type="match status" value="1"/>
</dbReference>
<dbReference type="InterPro" id="IPR009648">
    <property type="entry name" value="Malonate_gamma"/>
</dbReference>
<dbReference type="PANTHER" id="PTHR42995">
    <property type="entry name" value="ACETYL-COENZYME A CARBOXYLASE CARBOXYL TRANSFERASE SUBUNIT BETA, CHLOROPLASTIC"/>
    <property type="match status" value="1"/>
</dbReference>
<dbReference type="Proteomes" id="UP000509568">
    <property type="component" value="Chromosome"/>
</dbReference>
<dbReference type="Gene3D" id="3.90.226.10">
    <property type="entry name" value="2-enoyl-CoA Hydratase, Chain A, domain 1"/>
    <property type="match status" value="2"/>
</dbReference>
<dbReference type="NCBIfam" id="TIGR03133">
    <property type="entry name" value="malonate_beta"/>
    <property type="match status" value="1"/>
</dbReference>
<feature type="domain" description="CoA carboxyltransferase N-terminal" evidence="2">
    <location>
        <begin position="1"/>
        <end position="194"/>
    </location>
</feature>
<dbReference type="Pfam" id="PF06833">
    <property type="entry name" value="MdcE"/>
    <property type="match status" value="1"/>
</dbReference>
<dbReference type="GO" id="GO:0006633">
    <property type="term" value="P:fatty acid biosynthetic process"/>
    <property type="evidence" value="ECO:0007669"/>
    <property type="project" value="TreeGrafter"/>
</dbReference>
<dbReference type="GO" id="GO:0016740">
    <property type="term" value="F:transferase activity"/>
    <property type="evidence" value="ECO:0007669"/>
    <property type="project" value="UniProtKB-KW"/>
</dbReference>
<evidence type="ECO:0000313" key="4">
    <source>
        <dbReference type="Proteomes" id="UP000509568"/>
    </source>
</evidence>
<evidence type="ECO:0000256" key="1">
    <source>
        <dbReference type="ARBA" id="ARBA00022679"/>
    </source>
</evidence>
<dbReference type="InterPro" id="IPR029045">
    <property type="entry name" value="ClpP/crotonase-like_dom_sf"/>
</dbReference>
<reference evidence="3 4" key="1">
    <citation type="submission" date="2020-06" db="EMBL/GenBank/DDBJ databases">
        <title>Pseudomonas eucalypticola sp. nov., an endophyte of Eucalyptus dunnii leaves with biocontrol ability of eucalyptus leaf blight.</title>
        <authorList>
            <person name="Liu Y."/>
            <person name="Song Z."/>
            <person name="Zeng H."/>
            <person name="Lu M."/>
            <person name="Wang X."/>
            <person name="Lian X."/>
            <person name="Zhang Q."/>
        </authorList>
    </citation>
    <scope>NUCLEOTIDE SEQUENCE [LARGE SCALE GENOMIC DNA]</scope>
    <source>
        <strain evidence="3 4">NP-1</strain>
    </source>
</reference>
<dbReference type="GO" id="GO:0003989">
    <property type="term" value="F:acetyl-CoA carboxylase activity"/>
    <property type="evidence" value="ECO:0007669"/>
    <property type="project" value="TreeGrafter"/>
</dbReference>
<keyword evidence="1" id="KW-0808">Transferase</keyword>
<dbReference type="InterPro" id="IPR011762">
    <property type="entry name" value="COA_CT_N"/>
</dbReference>
<dbReference type="AlphaFoldDB" id="A0A7D5HGQ0"/>
<proteinExistence type="predicted"/>
<dbReference type="GO" id="GO:0016831">
    <property type="term" value="F:carboxy-lyase activity"/>
    <property type="evidence" value="ECO:0007669"/>
    <property type="project" value="InterPro"/>
</dbReference>
<evidence type="ECO:0000313" key="3">
    <source>
        <dbReference type="EMBL" id="QKZ07230.1"/>
    </source>
</evidence>
<dbReference type="PROSITE" id="PS50980">
    <property type="entry name" value="COA_CT_NTER"/>
    <property type="match status" value="1"/>
</dbReference>
<evidence type="ECO:0000259" key="2">
    <source>
        <dbReference type="PROSITE" id="PS50980"/>
    </source>
</evidence>
<dbReference type="NCBIfam" id="NF005530">
    <property type="entry name" value="PRK07189.1"/>
    <property type="match status" value="1"/>
</dbReference>
<dbReference type="PANTHER" id="PTHR42995:SF1">
    <property type="entry name" value="MALONATE DECARBOXYLASE BETA SUBUNIT"/>
    <property type="match status" value="1"/>
</dbReference>
<accession>A0A7D5HGQ0</accession>
<organism evidence="3 4">
    <name type="scientific">Pseudomonas eucalypticola</name>
    <dbReference type="NCBI Taxonomy" id="2599595"/>
    <lineage>
        <taxon>Bacteria</taxon>
        <taxon>Pseudomonadati</taxon>
        <taxon>Pseudomonadota</taxon>
        <taxon>Gammaproteobacteria</taxon>
        <taxon>Pseudomonadales</taxon>
        <taxon>Pseudomonadaceae</taxon>
        <taxon>Pseudomonas</taxon>
    </lineage>
</organism>
<keyword evidence="4" id="KW-1185">Reference proteome</keyword>
<sequence>MTDTARLLQQHSFIELGARQRAKTLLDSGSFRELVDPFQRVMSPWLERQGVVPQADDGAVIAKGTLGGRPVVLAAIEGAFQGGSLGEVSGAKIAGALELAAEDNRKGIPTAAILLLETGGVRLQEANLGLAAIADIHAAIVDLRQYQPVIGIVAGSVGCFGGMSIAAGLCSHLIVTREARLGLNGPQVIEQEAGIAEYDSRDRPFIWSLTGGEQRFASGLADAYVADDTAAIRQRVGDCLEQGVPKRVRSQQHEGYLARLAEVDTEVQISAQAVRDLYTAACASTVSDLPRRNLPGLRPVPQNAGHSRGASWFQALAGTASTAAGLPASVRVADGSLDHYPARYLAVIPEPDNPFPRARQGEVGLLEGWGLAKAVDEAIEADRNAPEKRALVAIVDVPSQAYGRREEALGIHQALAGAADAYARARLAGHPVIALLVGKAMSGAFLAHGYQANRLIALRDPGVQVHAMGKASAARVTQRSVEALEALAASIPPMAYDIDSYASLGLLWETLSVAQIEQPTADDLARVQACLGQALADIAQGGRGLSGRLGAPNRAASARVRQLLREQWQ</sequence>
<dbReference type="InterPro" id="IPR034733">
    <property type="entry name" value="AcCoA_carboxyl_beta"/>
</dbReference>
<protein>
    <submittedName>
        <fullName evidence="3">Biotin-independent malonate decarboxylase subunit beta</fullName>
    </submittedName>
</protein>
<dbReference type="GO" id="GO:2001295">
    <property type="term" value="P:malonyl-CoA biosynthetic process"/>
    <property type="evidence" value="ECO:0007669"/>
    <property type="project" value="TreeGrafter"/>
</dbReference>
<dbReference type="InterPro" id="IPR017556">
    <property type="entry name" value="Malonate_beta"/>
</dbReference>
<dbReference type="Pfam" id="PF01039">
    <property type="entry name" value="Carboxyl_trans"/>
    <property type="match status" value="1"/>
</dbReference>
<dbReference type="SUPFAM" id="SSF52096">
    <property type="entry name" value="ClpP/crotonase"/>
    <property type="match status" value="2"/>
</dbReference>